<gene>
    <name evidence="2" type="ORF">PXEA_LOCUS29615</name>
</gene>
<dbReference type="Proteomes" id="UP000784294">
    <property type="component" value="Unassembled WGS sequence"/>
</dbReference>
<name>A0A3S5B4K0_9PLAT</name>
<dbReference type="Gene3D" id="3.30.1050.10">
    <property type="entry name" value="SCP2 sterol-binding domain"/>
    <property type="match status" value="1"/>
</dbReference>
<evidence type="ECO:0000313" key="3">
    <source>
        <dbReference type="Proteomes" id="UP000784294"/>
    </source>
</evidence>
<organism evidence="2 3">
    <name type="scientific">Protopolystoma xenopodis</name>
    <dbReference type="NCBI Taxonomy" id="117903"/>
    <lineage>
        <taxon>Eukaryota</taxon>
        <taxon>Metazoa</taxon>
        <taxon>Spiralia</taxon>
        <taxon>Lophotrochozoa</taxon>
        <taxon>Platyhelminthes</taxon>
        <taxon>Monogenea</taxon>
        <taxon>Polyopisthocotylea</taxon>
        <taxon>Polystomatidea</taxon>
        <taxon>Polystomatidae</taxon>
        <taxon>Protopolystoma</taxon>
    </lineage>
</organism>
<evidence type="ECO:0008006" key="4">
    <source>
        <dbReference type="Google" id="ProtNLM"/>
    </source>
</evidence>
<reference evidence="2" key="1">
    <citation type="submission" date="2018-11" db="EMBL/GenBank/DDBJ databases">
        <authorList>
            <consortium name="Pathogen Informatics"/>
        </authorList>
    </citation>
    <scope>NUCLEOTIDE SEQUENCE</scope>
</reference>
<keyword evidence="3" id="KW-1185">Reference proteome</keyword>
<dbReference type="EMBL" id="CAAALY010251596">
    <property type="protein sequence ID" value="VEL36175.1"/>
    <property type="molecule type" value="Genomic_DNA"/>
</dbReference>
<evidence type="ECO:0000256" key="1">
    <source>
        <dbReference type="SAM" id="MobiDB-lite"/>
    </source>
</evidence>
<feature type="region of interest" description="Disordered" evidence="1">
    <location>
        <begin position="79"/>
        <end position="102"/>
    </location>
</feature>
<comment type="caution">
    <text evidence="2">The sequence shown here is derived from an EMBL/GenBank/DDBJ whole genome shotgun (WGS) entry which is preliminary data.</text>
</comment>
<dbReference type="InterPro" id="IPR036527">
    <property type="entry name" value="SCP2_sterol-bd_dom_sf"/>
</dbReference>
<proteinExistence type="predicted"/>
<feature type="compositionally biased region" description="Low complexity" evidence="1">
    <location>
        <begin position="79"/>
        <end position="93"/>
    </location>
</feature>
<sequence length="102" mass="10770">MFNFVYFSFTLASGVGNADLGMLPHGRPTVSLFLSPEDLSSALGGRLDLVDAVARRKARVTGDLVALAKLKHLIQLQPASNTGSSTSASNPTSLELRSLRGL</sequence>
<dbReference type="OrthoDB" id="6252851at2759"/>
<accession>A0A3S5B4K0</accession>
<evidence type="ECO:0000313" key="2">
    <source>
        <dbReference type="EMBL" id="VEL36175.1"/>
    </source>
</evidence>
<dbReference type="SUPFAM" id="SSF55718">
    <property type="entry name" value="SCP-like"/>
    <property type="match status" value="1"/>
</dbReference>
<protein>
    <recommendedName>
        <fullName evidence="4">SCP2 domain-containing protein</fullName>
    </recommendedName>
</protein>
<dbReference type="AlphaFoldDB" id="A0A3S5B4K0"/>